<dbReference type="RefSeq" id="WP_184252809.1">
    <property type="nucleotide sequence ID" value="NZ_JACHIO010000002.1"/>
</dbReference>
<evidence type="ECO:0000313" key="1">
    <source>
        <dbReference type="EMBL" id="MBB5062324.1"/>
    </source>
</evidence>
<dbReference type="Proteomes" id="UP000584867">
    <property type="component" value="Unassembled WGS sequence"/>
</dbReference>
<reference evidence="1 2" key="1">
    <citation type="submission" date="2020-08" db="EMBL/GenBank/DDBJ databases">
        <title>Genomic Encyclopedia of Type Strains, Phase IV (KMG-V): Genome sequencing to study the core and pangenomes of soil and plant-associated prokaryotes.</title>
        <authorList>
            <person name="Whitman W."/>
        </authorList>
    </citation>
    <scope>NUCLEOTIDE SEQUENCE [LARGE SCALE GENOMIC DNA]</scope>
    <source>
        <strain evidence="1 2">X5P3</strain>
    </source>
</reference>
<gene>
    <name evidence="1" type="ORF">HDF15_000651</name>
</gene>
<evidence type="ECO:0000313" key="2">
    <source>
        <dbReference type="Proteomes" id="UP000584867"/>
    </source>
</evidence>
<comment type="caution">
    <text evidence="1">The sequence shown here is derived from an EMBL/GenBank/DDBJ whole genome shotgun (WGS) entry which is preliminary data.</text>
</comment>
<dbReference type="EMBL" id="JACHIO010000002">
    <property type="protein sequence ID" value="MBB5062324.1"/>
    <property type="molecule type" value="Genomic_DNA"/>
</dbReference>
<dbReference type="AlphaFoldDB" id="A0A7W7ZMH9"/>
<sequence>MRSNLVFKALVNESNRYQLCRLIAKGTRKLHRPNTRLQETANDVFERFSVPGSKVVAARFAQPEQDAVPHKRRA</sequence>
<accession>A0A7W7ZMH9</accession>
<name>A0A7W7ZMH9_9BACT</name>
<organism evidence="1 2">
    <name type="scientific">Granulicella mallensis</name>
    <dbReference type="NCBI Taxonomy" id="940614"/>
    <lineage>
        <taxon>Bacteria</taxon>
        <taxon>Pseudomonadati</taxon>
        <taxon>Acidobacteriota</taxon>
        <taxon>Terriglobia</taxon>
        <taxon>Terriglobales</taxon>
        <taxon>Acidobacteriaceae</taxon>
        <taxon>Granulicella</taxon>
    </lineage>
</organism>
<proteinExistence type="predicted"/>
<protein>
    <submittedName>
        <fullName evidence="1">Uncharacterized protein</fullName>
    </submittedName>
</protein>